<dbReference type="Proteomes" id="UP000193719">
    <property type="component" value="Unassembled WGS sequence"/>
</dbReference>
<accession>A0A1Y1UW14</accession>
<name>A0A1Y1UW14_9FUNG</name>
<evidence type="ECO:0000313" key="2">
    <source>
        <dbReference type="Proteomes" id="UP000193719"/>
    </source>
</evidence>
<gene>
    <name evidence="1" type="ORF">BCR36DRAFT_416805</name>
</gene>
<dbReference type="AlphaFoldDB" id="A0A1Y1UW14"/>
<reference evidence="1 2" key="2">
    <citation type="submission" date="2016-08" db="EMBL/GenBank/DDBJ databases">
        <title>Pervasive Adenine N6-methylation of Active Genes in Fungi.</title>
        <authorList>
            <consortium name="DOE Joint Genome Institute"/>
            <person name="Mondo S.J."/>
            <person name="Dannebaum R.O."/>
            <person name="Kuo R.C."/>
            <person name="Labutti K."/>
            <person name="Haridas S."/>
            <person name="Kuo A."/>
            <person name="Salamov A."/>
            <person name="Ahrendt S.R."/>
            <person name="Lipzen A."/>
            <person name="Sullivan W."/>
            <person name="Andreopoulos W.B."/>
            <person name="Clum A."/>
            <person name="Lindquist E."/>
            <person name="Daum C."/>
            <person name="Ramamoorthy G.K."/>
            <person name="Gryganskyi A."/>
            <person name="Culley D."/>
            <person name="Magnuson J.K."/>
            <person name="James T.Y."/>
            <person name="O'Malley M.A."/>
            <person name="Stajich J.E."/>
            <person name="Spatafora J.W."/>
            <person name="Visel A."/>
            <person name="Grigoriev I.V."/>
        </authorList>
    </citation>
    <scope>NUCLEOTIDE SEQUENCE [LARGE SCALE GENOMIC DNA]</scope>
    <source>
        <strain evidence="2">finn</strain>
    </source>
</reference>
<proteinExistence type="predicted"/>
<protein>
    <submittedName>
        <fullName evidence="1">Uncharacterized protein</fullName>
    </submittedName>
</protein>
<dbReference type="EMBL" id="MCFH01000089">
    <property type="protein sequence ID" value="ORX41415.1"/>
    <property type="molecule type" value="Genomic_DNA"/>
</dbReference>
<reference evidence="1 2" key="1">
    <citation type="submission" date="2016-08" db="EMBL/GenBank/DDBJ databases">
        <title>Genomes of anaerobic fungi encode conserved fungal cellulosomes for biomass hydrolysis.</title>
        <authorList>
            <consortium name="DOE Joint Genome Institute"/>
            <person name="Haitjema C.H."/>
            <person name="Gilmore S.P."/>
            <person name="Henske J.K."/>
            <person name="Solomon K.V."/>
            <person name="De Groot R."/>
            <person name="Kuo A."/>
            <person name="Mondo S.J."/>
            <person name="Salamov A.A."/>
            <person name="Labutti K."/>
            <person name="Zhao Z."/>
            <person name="Chiniquy J."/>
            <person name="Barry K."/>
            <person name="Brewer H.M."/>
            <person name="Purvine S.O."/>
            <person name="Wright A.T."/>
            <person name="Boxma B."/>
            <person name="Van Alen T."/>
            <person name="Hackstein J.H."/>
            <person name="Baker S.E."/>
            <person name="Grigoriev I.V."/>
            <person name="O'Malley M.A."/>
        </authorList>
    </citation>
    <scope>NUCLEOTIDE SEQUENCE [LARGE SCALE GENOMIC DNA]</scope>
    <source>
        <strain evidence="2">finn</strain>
    </source>
</reference>
<sequence>MDIVQLISSLISSNKSISNDYEIIINNEIFSFFEGINIIDCNKLSKDQYIVKCKDNIKVDANYSSIFTLFNILESKSKEKVFKYNFDLKDTTKTNFYIPVNISIHTFKVAYNELIKLNLPNTCQYATGFIEGLHYYHYFNNCYAGSYNYNQNLIKVDRVNDIEISDNYIIIRCCHDCIRITNNKITFSERDSYDNIICKILPCFNYKNEKVLIRFTPCTASFTYPISINFQLFDLMLYENDLYPYVYSNESDNLIKHQEKLVYTMNIFNKSLSYYQKKELFSVPIKINYNRLFGKYYTRYFNNKDKVLPVIADKDYCIENNIPYVQWKNNYYRSPENSGYTIILSTNKKYTDNNGIPKCVKVIRKYKEKREVVYFNITHELNEYCKGQFPSNLFISYGFELLDLYRIYFDIPEISSRFVTCFKCNTYISIPSQKDLVNTIKDLLHRNQLKVLNKNYPFNDINILSFSIDNEMNVYPYCVFNHVYSFDPSIPFLIVILNTSKLYTFPNYRYEFVVGPKDNWFNFKDDLVQAILSMYKKNSILIMDNTKLNKCLKQYVLNTTTTTTILIAEKEFPKENFYLWRSIYSEVIPKIPIIKNAEEFHNTLPSFSFLCKIIKNITAFHYSVPDENNEKFIVYGVWENEIYYPCKASLEVLNSDSINKPYLLIKRNLDGTVYFSTKNDSNFIVF</sequence>
<keyword evidence="2" id="KW-1185">Reference proteome</keyword>
<comment type="caution">
    <text evidence="1">The sequence shown here is derived from an EMBL/GenBank/DDBJ whole genome shotgun (WGS) entry which is preliminary data.</text>
</comment>
<organism evidence="1 2">
    <name type="scientific">Piromyces finnis</name>
    <dbReference type="NCBI Taxonomy" id="1754191"/>
    <lineage>
        <taxon>Eukaryota</taxon>
        <taxon>Fungi</taxon>
        <taxon>Fungi incertae sedis</taxon>
        <taxon>Chytridiomycota</taxon>
        <taxon>Chytridiomycota incertae sedis</taxon>
        <taxon>Neocallimastigomycetes</taxon>
        <taxon>Neocallimastigales</taxon>
        <taxon>Neocallimastigaceae</taxon>
        <taxon>Piromyces</taxon>
    </lineage>
</organism>
<dbReference type="OrthoDB" id="205993at2759"/>
<evidence type="ECO:0000313" key="1">
    <source>
        <dbReference type="EMBL" id="ORX41415.1"/>
    </source>
</evidence>